<dbReference type="InterPro" id="IPR036273">
    <property type="entry name" value="CRAL/TRIO_N_dom_sf"/>
</dbReference>
<dbReference type="GO" id="GO:0051180">
    <property type="term" value="P:vitamin transport"/>
    <property type="evidence" value="ECO:0007669"/>
    <property type="project" value="TreeGrafter"/>
</dbReference>
<name>A0A4Z2C1I9_9TELE</name>
<dbReference type="GO" id="GO:0120013">
    <property type="term" value="F:lipid transfer activity"/>
    <property type="evidence" value="ECO:0007669"/>
    <property type="project" value="TreeGrafter"/>
</dbReference>
<dbReference type="Proteomes" id="UP000516260">
    <property type="component" value="Chromosome 15"/>
</dbReference>
<dbReference type="PROSITE" id="PS50191">
    <property type="entry name" value="CRAL_TRIO"/>
    <property type="match status" value="1"/>
</dbReference>
<dbReference type="SUPFAM" id="SSF46938">
    <property type="entry name" value="CRAL/TRIO N-terminal domain"/>
    <property type="match status" value="1"/>
</dbReference>
<dbReference type="GO" id="GO:0016020">
    <property type="term" value="C:membrane"/>
    <property type="evidence" value="ECO:0007669"/>
    <property type="project" value="TreeGrafter"/>
</dbReference>
<dbReference type="EMBL" id="SWLE01000007">
    <property type="protein sequence ID" value="TNM98273.1"/>
    <property type="molecule type" value="Genomic_DNA"/>
</dbReference>
<dbReference type="InterPro" id="IPR011074">
    <property type="entry name" value="CRAL/TRIO_N_dom"/>
</dbReference>
<dbReference type="PRINTS" id="PR00180">
    <property type="entry name" value="CRETINALDHBP"/>
</dbReference>
<dbReference type="GO" id="GO:1902936">
    <property type="term" value="F:phosphatidylinositol bisphosphate binding"/>
    <property type="evidence" value="ECO:0007669"/>
    <property type="project" value="TreeGrafter"/>
</dbReference>
<dbReference type="InterPro" id="IPR036865">
    <property type="entry name" value="CRAL-TRIO_dom_sf"/>
</dbReference>
<gene>
    <name evidence="2" type="ORF">fugu_014519</name>
</gene>
<dbReference type="SMART" id="SM00516">
    <property type="entry name" value="SEC14"/>
    <property type="match status" value="1"/>
</dbReference>
<dbReference type="Gene3D" id="1.10.8.20">
    <property type="entry name" value="N-terminal domain of phosphatidylinositol transfer protein sec14p"/>
    <property type="match status" value="1"/>
</dbReference>
<proteinExistence type="predicted"/>
<comment type="caution">
    <text evidence="2">The sequence shown here is derived from an EMBL/GenBank/DDBJ whole genome shotgun (WGS) entry which is preliminary data.</text>
</comment>
<evidence type="ECO:0000313" key="3">
    <source>
        <dbReference type="Proteomes" id="UP000516260"/>
    </source>
</evidence>
<dbReference type="PANTHER" id="PTHR10174:SF225">
    <property type="entry name" value="ALPHA-TOCOPHEROL TRANSFER PROTEIN"/>
    <property type="match status" value="1"/>
</dbReference>
<accession>A0A4Z2C1I9</accession>
<dbReference type="Pfam" id="PF03765">
    <property type="entry name" value="CRAL_TRIO_N"/>
    <property type="match status" value="1"/>
</dbReference>
<dbReference type="AlphaFoldDB" id="A0A4Z2C1I9"/>
<dbReference type="SMART" id="SM01100">
    <property type="entry name" value="CRAL_TRIO_N"/>
    <property type="match status" value="1"/>
</dbReference>
<dbReference type="Gene3D" id="3.40.525.10">
    <property type="entry name" value="CRAL-TRIO lipid binding domain"/>
    <property type="match status" value="1"/>
</dbReference>
<keyword evidence="3" id="KW-1185">Reference proteome</keyword>
<organism evidence="2 3">
    <name type="scientific">Takifugu bimaculatus</name>
    <dbReference type="NCBI Taxonomy" id="433685"/>
    <lineage>
        <taxon>Eukaryota</taxon>
        <taxon>Metazoa</taxon>
        <taxon>Chordata</taxon>
        <taxon>Craniata</taxon>
        <taxon>Vertebrata</taxon>
        <taxon>Euteleostomi</taxon>
        <taxon>Actinopterygii</taxon>
        <taxon>Neopterygii</taxon>
        <taxon>Teleostei</taxon>
        <taxon>Neoteleostei</taxon>
        <taxon>Acanthomorphata</taxon>
        <taxon>Eupercaria</taxon>
        <taxon>Tetraodontiformes</taxon>
        <taxon>Tetradontoidea</taxon>
        <taxon>Tetraodontidae</taxon>
        <taxon>Takifugu</taxon>
    </lineage>
</organism>
<dbReference type="GO" id="GO:0042360">
    <property type="term" value="P:vitamin E metabolic process"/>
    <property type="evidence" value="ECO:0007669"/>
    <property type="project" value="TreeGrafter"/>
</dbReference>
<dbReference type="FunFam" id="3.40.525.10:FF:000002">
    <property type="entry name" value="Alpha-tocopherol transfer protein-like"/>
    <property type="match status" value="1"/>
</dbReference>
<dbReference type="InterPro" id="IPR001251">
    <property type="entry name" value="CRAL-TRIO_dom"/>
</dbReference>
<dbReference type="Gene3D" id="1.20.5.1200">
    <property type="entry name" value="Alpha-tocopherol transfer"/>
    <property type="match status" value="1"/>
</dbReference>
<evidence type="ECO:0000313" key="2">
    <source>
        <dbReference type="EMBL" id="TNM98273.1"/>
    </source>
</evidence>
<dbReference type="GO" id="GO:0005770">
    <property type="term" value="C:late endosome"/>
    <property type="evidence" value="ECO:0007669"/>
    <property type="project" value="TreeGrafter"/>
</dbReference>
<sequence>MNGPQLNELPDDSEHLAPFVSCLRGRAVLAGGLSGVRTFSNGFLLKFLRARDFDVELALKLLLNYQTWRKESPEISKCLSPSSVLGLLNTSYHAVLQQRDHTGSRVLIYRIGQWSPKDWSAFQVFQVSLMTSEIISTETETQRHGLKVIFDLKGWSLSHALQFSPFLARKISSVLSDSFPLKVRGIHLLNEPMFFHPVFTMIRPFLSEKIRQRIHMHGTDFQDSLGDFFSPPVLPPEYGGEGPGIEEACQDWTNKLFQSEMILQQIASHPTGDIAITPEDLLISEGAETAQISER</sequence>
<evidence type="ECO:0000259" key="1">
    <source>
        <dbReference type="PROSITE" id="PS50191"/>
    </source>
</evidence>
<protein>
    <recommendedName>
        <fullName evidence="1">CRAL-TRIO domain-containing protein</fullName>
    </recommendedName>
</protein>
<feature type="domain" description="CRAL-TRIO" evidence="1">
    <location>
        <begin position="72"/>
        <end position="246"/>
    </location>
</feature>
<dbReference type="GO" id="GO:0008431">
    <property type="term" value="F:vitamin E binding"/>
    <property type="evidence" value="ECO:0007669"/>
    <property type="project" value="TreeGrafter"/>
</dbReference>
<dbReference type="PANTHER" id="PTHR10174">
    <property type="entry name" value="ALPHA-TOCOPHEROL TRANSFER PROTEIN-RELATED"/>
    <property type="match status" value="1"/>
</dbReference>
<dbReference type="CDD" id="cd00170">
    <property type="entry name" value="SEC14"/>
    <property type="match status" value="1"/>
</dbReference>
<dbReference type="SUPFAM" id="SSF52087">
    <property type="entry name" value="CRAL/TRIO domain"/>
    <property type="match status" value="1"/>
</dbReference>
<dbReference type="Pfam" id="PF00650">
    <property type="entry name" value="CRAL_TRIO"/>
    <property type="match status" value="1"/>
</dbReference>
<reference evidence="2 3" key="1">
    <citation type="submission" date="2019-04" db="EMBL/GenBank/DDBJ databases">
        <title>The sequence and de novo assembly of Takifugu bimaculatus genome using PacBio and Hi-C technologies.</title>
        <authorList>
            <person name="Xu P."/>
            <person name="Liu B."/>
            <person name="Zhou Z."/>
        </authorList>
    </citation>
    <scope>NUCLEOTIDE SEQUENCE [LARGE SCALE GENOMIC DNA]</scope>
    <source>
        <strain evidence="2">TB-2018</strain>
        <tissue evidence="2">Muscle</tissue>
    </source>
</reference>